<keyword evidence="3" id="KW-1185">Reference proteome</keyword>
<dbReference type="GO" id="GO:0016209">
    <property type="term" value="F:antioxidant activity"/>
    <property type="evidence" value="ECO:0007669"/>
    <property type="project" value="InterPro"/>
</dbReference>
<feature type="domain" description="Thioredoxin" evidence="1">
    <location>
        <begin position="199"/>
        <end position="345"/>
    </location>
</feature>
<sequence length="345" mass="37782">MKTLLLLPLVVAPLAARPADPAQQVLDHAKARVAAIAKARAAWIEAGNPSQAFRPELGKDLAQAAARLAREKRPPVRRALLVTRLLFRKLARELPSAGELADVRREVPATDPAWTVDLGLLGAAEGWDPQAFGPYVAQARAAHPDGALRRHLLFSHFTDMIDTSTEQDWRPSYAMLLKDFPDSPEAAKARARLDSESLTAVGAPAPAFDLPSLDDPDQRLTPATFKGGYVLVDFWASWCPDCVREMPGMHRAWARFKEKGLAILSLSLDRKAEHIAKYRAVGETPMPWRHAFLEGGWKNPVCAAWGVMSIPKPVLVGPDGRIVASGADLRGEALERTLAKFLEPR</sequence>
<name>A0AA48KE45_9BACT</name>
<organism evidence="2 3">
    <name type="scientific">Mesoterricola sediminis</name>
    <dbReference type="NCBI Taxonomy" id="2927980"/>
    <lineage>
        <taxon>Bacteria</taxon>
        <taxon>Pseudomonadati</taxon>
        <taxon>Acidobacteriota</taxon>
        <taxon>Holophagae</taxon>
        <taxon>Holophagales</taxon>
        <taxon>Holophagaceae</taxon>
        <taxon>Mesoterricola</taxon>
    </lineage>
</organism>
<dbReference type="InterPro" id="IPR000866">
    <property type="entry name" value="AhpC/TSA"/>
</dbReference>
<evidence type="ECO:0000259" key="1">
    <source>
        <dbReference type="PROSITE" id="PS51352"/>
    </source>
</evidence>
<dbReference type="EMBL" id="AP027081">
    <property type="protein sequence ID" value="BDU75113.1"/>
    <property type="molecule type" value="Genomic_DNA"/>
</dbReference>
<dbReference type="PROSITE" id="PS51352">
    <property type="entry name" value="THIOREDOXIN_2"/>
    <property type="match status" value="1"/>
</dbReference>
<dbReference type="KEGG" id="msea:METESE_00710"/>
<dbReference type="CDD" id="cd02966">
    <property type="entry name" value="TlpA_like_family"/>
    <property type="match status" value="1"/>
</dbReference>
<dbReference type="InterPro" id="IPR036249">
    <property type="entry name" value="Thioredoxin-like_sf"/>
</dbReference>
<proteinExistence type="predicted"/>
<evidence type="ECO:0000313" key="2">
    <source>
        <dbReference type="EMBL" id="BDU75113.1"/>
    </source>
</evidence>
<dbReference type="PANTHER" id="PTHR42852">
    <property type="entry name" value="THIOL:DISULFIDE INTERCHANGE PROTEIN DSBE"/>
    <property type="match status" value="1"/>
</dbReference>
<dbReference type="Pfam" id="PF00578">
    <property type="entry name" value="AhpC-TSA"/>
    <property type="match status" value="1"/>
</dbReference>
<dbReference type="RefSeq" id="WP_316410866.1">
    <property type="nucleotide sequence ID" value="NZ_AP027081.1"/>
</dbReference>
<dbReference type="PANTHER" id="PTHR42852:SF18">
    <property type="entry name" value="CHROMOSOME UNDETERMINED SCAFFOLD_47, WHOLE GENOME SHOTGUN SEQUENCE"/>
    <property type="match status" value="1"/>
</dbReference>
<protein>
    <submittedName>
        <fullName evidence="2">Thioredoxin</fullName>
    </submittedName>
</protein>
<evidence type="ECO:0000313" key="3">
    <source>
        <dbReference type="Proteomes" id="UP001228113"/>
    </source>
</evidence>
<dbReference type="AlphaFoldDB" id="A0AA48KE45"/>
<accession>A0AA48KE45</accession>
<dbReference type="Gene3D" id="3.40.30.10">
    <property type="entry name" value="Glutaredoxin"/>
    <property type="match status" value="1"/>
</dbReference>
<dbReference type="InterPro" id="IPR050553">
    <property type="entry name" value="Thioredoxin_ResA/DsbE_sf"/>
</dbReference>
<reference evidence="2" key="1">
    <citation type="journal article" date="2023" name="Int. J. Syst. Evol. Microbiol.">
        <title>Mesoterricola silvestris gen. nov., sp. nov., Mesoterricola sediminis sp. nov., Geothrix oryzae sp. nov., Geothrix edaphica sp. nov., Geothrix rubra sp. nov., and Geothrix limicola sp. nov., six novel members of Acidobacteriota isolated from soils.</title>
        <authorList>
            <person name="Itoh H."/>
            <person name="Sugisawa Y."/>
            <person name="Mise K."/>
            <person name="Xu Z."/>
            <person name="Kuniyasu M."/>
            <person name="Ushijima N."/>
            <person name="Kawano K."/>
            <person name="Kobayashi E."/>
            <person name="Shiratori Y."/>
            <person name="Masuda Y."/>
            <person name="Senoo K."/>
        </authorList>
    </citation>
    <scope>NUCLEOTIDE SEQUENCE</scope>
    <source>
        <strain evidence="2">W786</strain>
    </source>
</reference>
<gene>
    <name evidence="2" type="ORF">METESE_00710</name>
</gene>
<dbReference type="InterPro" id="IPR013766">
    <property type="entry name" value="Thioredoxin_domain"/>
</dbReference>
<dbReference type="Proteomes" id="UP001228113">
    <property type="component" value="Chromosome"/>
</dbReference>
<dbReference type="SUPFAM" id="SSF52833">
    <property type="entry name" value="Thioredoxin-like"/>
    <property type="match status" value="1"/>
</dbReference>
<dbReference type="GO" id="GO:0016491">
    <property type="term" value="F:oxidoreductase activity"/>
    <property type="evidence" value="ECO:0007669"/>
    <property type="project" value="InterPro"/>
</dbReference>